<dbReference type="Proteomes" id="UP000199706">
    <property type="component" value="Unassembled WGS sequence"/>
</dbReference>
<protein>
    <submittedName>
        <fullName evidence="1">Uncharacterized protein</fullName>
    </submittedName>
</protein>
<dbReference type="EMBL" id="FNCJ01000002">
    <property type="protein sequence ID" value="SDG14520.1"/>
    <property type="molecule type" value="Genomic_DNA"/>
</dbReference>
<sequence length="58" mass="6915">MHWSRWGRRYDSPTRKTEEPLEQYLLLLENQEGGMIPVISCVIFGGEPRLKVERWARV</sequence>
<organism evidence="1 2">
    <name type="scientific">Paraburkholderia phenazinium</name>
    <dbReference type="NCBI Taxonomy" id="60549"/>
    <lineage>
        <taxon>Bacteria</taxon>
        <taxon>Pseudomonadati</taxon>
        <taxon>Pseudomonadota</taxon>
        <taxon>Betaproteobacteria</taxon>
        <taxon>Burkholderiales</taxon>
        <taxon>Burkholderiaceae</taxon>
        <taxon>Paraburkholderia</taxon>
    </lineage>
</organism>
<evidence type="ECO:0000313" key="1">
    <source>
        <dbReference type="EMBL" id="SDG14520.1"/>
    </source>
</evidence>
<name>A0A1G7RXJ1_9BURK</name>
<gene>
    <name evidence="1" type="ORF">SAMN05216466_102270</name>
</gene>
<reference evidence="1 2" key="1">
    <citation type="submission" date="2016-10" db="EMBL/GenBank/DDBJ databases">
        <authorList>
            <person name="de Groot N.N."/>
        </authorList>
    </citation>
    <scope>NUCLEOTIDE SEQUENCE [LARGE SCALE GENOMIC DNA]</scope>
    <source>
        <strain evidence="1 2">LMG 2247</strain>
    </source>
</reference>
<evidence type="ECO:0000313" key="2">
    <source>
        <dbReference type="Proteomes" id="UP000199706"/>
    </source>
</evidence>
<proteinExistence type="predicted"/>
<accession>A0A1G7RXJ1</accession>
<dbReference type="AlphaFoldDB" id="A0A1G7RXJ1"/>